<dbReference type="Proteomes" id="UP000262325">
    <property type="component" value="Unassembled WGS sequence"/>
</dbReference>
<feature type="transmembrane region" description="Helical" evidence="6">
    <location>
        <begin position="12"/>
        <end position="32"/>
    </location>
</feature>
<feature type="transmembrane region" description="Helical" evidence="6">
    <location>
        <begin position="331"/>
        <end position="354"/>
    </location>
</feature>
<accession>A0A3D5QE23</accession>
<evidence type="ECO:0000256" key="4">
    <source>
        <dbReference type="ARBA" id="ARBA00022989"/>
    </source>
</evidence>
<feature type="transmembrane region" description="Helical" evidence="6">
    <location>
        <begin position="301"/>
        <end position="319"/>
    </location>
</feature>
<evidence type="ECO:0000313" key="7">
    <source>
        <dbReference type="EMBL" id="HCW93529.1"/>
    </source>
</evidence>
<proteinExistence type="predicted"/>
<dbReference type="PANTHER" id="PTHR33529">
    <property type="entry name" value="SLR0882 PROTEIN-RELATED"/>
    <property type="match status" value="1"/>
</dbReference>
<comment type="caution">
    <text evidence="7">The sequence shown here is derived from an EMBL/GenBank/DDBJ whole genome shotgun (WGS) entry which is preliminary data.</text>
</comment>
<feature type="transmembrane region" description="Helical" evidence="6">
    <location>
        <begin position="100"/>
        <end position="120"/>
    </location>
</feature>
<sequence length="361" mass="41479">MIFNRYLIKMFFRKLIFVQAFILVIYTSFLVLQHTEYISEYNSSVFEILIFDLMKMPYSLYQTMPVAVIAATIFTVLAMIKNHEILAYVSLGGRIRNIAAVFFGAGLVVGIFLFFIGEYVNPKVEFARDKYEKEVIEGKEYNPRGELSDLWVKESDNRFINVSVVDPVDKILVNVVEYFYNSEGKIVKIVDFDRGVYNGSEWILKDYKVYDTTNIPKMVDNVSSKVVKSEAYNNIVSIINTNPKLLTVDELDNLINLYRSKGLNADKYKLLFYNKFAHPLSIIILILLIVPLTISFSRQHSYITLAARAMFAGFGFWLAVASCESMGRAGIITPFLANFIPHIIFSLFIVFMLYKKEHGNN</sequence>
<dbReference type="EMBL" id="DPPF01000157">
    <property type="protein sequence ID" value="HCW93529.1"/>
    <property type="molecule type" value="Genomic_DNA"/>
</dbReference>
<feature type="transmembrane region" description="Helical" evidence="6">
    <location>
        <begin position="60"/>
        <end position="80"/>
    </location>
</feature>
<keyword evidence="2" id="KW-1003">Cell membrane</keyword>
<evidence type="ECO:0000256" key="2">
    <source>
        <dbReference type="ARBA" id="ARBA00022475"/>
    </source>
</evidence>
<gene>
    <name evidence="7" type="ORF">DHM44_07585</name>
</gene>
<comment type="subcellular location">
    <subcellularLocation>
        <location evidence="1">Cell membrane</location>
        <topology evidence="1">Multi-pass membrane protein</topology>
    </subcellularLocation>
</comment>
<dbReference type="PANTHER" id="PTHR33529:SF8">
    <property type="entry name" value="PERMEASE, YJGP_YJGQ FAMILY"/>
    <property type="match status" value="1"/>
</dbReference>
<organism evidence="7 8">
    <name type="scientific">Flexistipes sinusarabici</name>
    <dbReference type="NCBI Taxonomy" id="2352"/>
    <lineage>
        <taxon>Bacteria</taxon>
        <taxon>Pseudomonadati</taxon>
        <taxon>Deferribacterota</taxon>
        <taxon>Deferribacteres</taxon>
        <taxon>Deferribacterales</taxon>
        <taxon>Flexistipitaceae</taxon>
        <taxon>Flexistipes</taxon>
    </lineage>
</organism>
<keyword evidence="3 6" id="KW-0812">Transmembrane</keyword>
<protein>
    <recommendedName>
        <fullName evidence="9">YjgP/YjgQ family permease</fullName>
    </recommendedName>
</protein>
<keyword evidence="4 6" id="KW-1133">Transmembrane helix</keyword>
<evidence type="ECO:0000256" key="6">
    <source>
        <dbReference type="SAM" id="Phobius"/>
    </source>
</evidence>
<keyword evidence="5 6" id="KW-0472">Membrane</keyword>
<dbReference type="InterPro" id="IPR005495">
    <property type="entry name" value="LptG/LptF_permease"/>
</dbReference>
<evidence type="ECO:0000313" key="8">
    <source>
        <dbReference type="Proteomes" id="UP000262325"/>
    </source>
</evidence>
<dbReference type="GO" id="GO:0015920">
    <property type="term" value="P:lipopolysaccharide transport"/>
    <property type="evidence" value="ECO:0007669"/>
    <property type="project" value="TreeGrafter"/>
</dbReference>
<reference evidence="7 8" key="1">
    <citation type="journal article" date="2018" name="Nat. Biotechnol.">
        <title>A standardized bacterial taxonomy based on genome phylogeny substantially revises the tree of life.</title>
        <authorList>
            <person name="Parks D.H."/>
            <person name="Chuvochina M."/>
            <person name="Waite D.W."/>
            <person name="Rinke C."/>
            <person name="Skarshewski A."/>
            <person name="Chaumeil P.A."/>
            <person name="Hugenholtz P."/>
        </authorList>
    </citation>
    <scope>NUCLEOTIDE SEQUENCE [LARGE SCALE GENOMIC DNA]</scope>
    <source>
        <strain evidence="7">UBA8672</strain>
    </source>
</reference>
<feature type="transmembrane region" description="Helical" evidence="6">
    <location>
        <begin position="276"/>
        <end position="294"/>
    </location>
</feature>
<name>A0A3D5QE23_FLESI</name>
<dbReference type="AlphaFoldDB" id="A0A3D5QE23"/>
<evidence type="ECO:0000256" key="5">
    <source>
        <dbReference type="ARBA" id="ARBA00023136"/>
    </source>
</evidence>
<evidence type="ECO:0000256" key="1">
    <source>
        <dbReference type="ARBA" id="ARBA00004651"/>
    </source>
</evidence>
<dbReference type="GO" id="GO:0043190">
    <property type="term" value="C:ATP-binding cassette (ABC) transporter complex"/>
    <property type="evidence" value="ECO:0007669"/>
    <property type="project" value="TreeGrafter"/>
</dbReference>
<dbReference type="Pfam" id="PF03739">
    <property type="entry name" value="LptF_LptG"/>
    <property type="match status" value="1"/>
</dbReference>
<evidence type="ECO:0008006" key="9">
    <source>
        <dbReference type="Google" id="ProtNLM"/>
    </source>
</evidence>
<evidence type="ECO:0000256" key="3">
    <source>
        <dbReference type="ARBA" id="ARBA00022692"/>
    </source>
</evidence>